<evidence type="ECO:0000256" key="1">
    <source>
        <dbReference type="ARBA" id="ARBA00012417"/>
    </source>
</evidence>
<dbReference type="NCBIfam" id="TIGR01128">
    <property type="entry name" value="holA"/>
    <property type="match status" value="1"/>
</dbReference>
<proteinExistence type="inferred from homology"/>
<keyword evidence="2" id="KW-0808">Transferase</keyword>
<dbReference type="PANTHER" id="PTHR34388">
    <property type="entry name" value="DNA POLYMERASE III SUBUNIT DELTA"/>
    <property type="match status" value="1"/>
</dbReference>
<dbReference type="Proteomes" id="UP000005254">
    <property type="component" value="Chromosome"/>
</dbReference>
<evidence type="ECO:0000256" key="6">
    <source>
        <dbReference type="ARBA" id="ARBA00034754"/>
    </source>
</evidence>
<reference evidence="8 9" key="1">
    <citation type="journal article" date="2012" name="J. Bacteriol.">
        <title>Draft Genome Sequences of Four Axenic Mycoplasma genitalium Strains Isolated from Denmark, Japan, and Australia.</title>
        <authorList>
            <person name="McGowin C.L."/>
            <person name="Ma L."/>
            <person name="Jensen J.S."/>
            <person name="Mancuso M.M."/>
            <person name="Hamasuna R."/>
            <person name="Adegboye D."/>
            <person name="Martin D.H."/>
        </authorList>
    </citation>
    <scope>NUCLEOTIDE SEQUENCE [LARGE SCALE GENOMIC DNA]</scope>
    <source>
        <strain evidence="8 9">M6320</strain>
    </source>
</reference>
<comment type="similarity">
    <text evidence="6">Belongs to the DNA polymerase HolA subunit family.</text>
</comment>
<evidence type="ECO:0000256" key="7">
    <source>
        <dbReference type="ARBA" id="ARBA00049244"/>
    </source>
</evidence>
<dbReference type="RefSeq" id="WP_014894466.1">
    <property type="nucleotide sequence ID" value="NC_018497.1"/>
</dbReference>
<dbReference type="GO" id="GO:0006260">
    <property type="term" value="P:DNA replication"/>
    <property type="evidence" value="ECO:0007669"/>
    <property type="project" value="UniProtKB-KW"/>
</dbReference>
<dbReference type="GO" id="GO:0003887">
    <property type="term" value="F:DNA-directed DNA polymerase activity"/>
    <property type="evidence" value="ECO:0007669"/>
    <property type="project" value="UniProtKB-KW"/>
</dbReference>
<evidence type="ECO:0000256" key="2">
    <source>
        <dbReference type="ARBA" id="ARBA00022679"/>
    </source>
</evidence>
<dbReference type="Gene3D" id="1.20.272.10">
    <property type="match status" value="1"/>
</dbReference>
<gene>
    <name evidence="8" type="ORF">CM1_01895</name>
</gene>
<dbReference type="InterPro" id="IPR008921">
    <property type="entry name" value="DNA_pol3_clamp-load_cplx_C"/>
</dbReference>
<dbReference type="InterPro" id="IPR005790">
    <property type="entry name" value="DNA_polIII_delta"/>
</dbReference>
<keyword evidence="5" id="KW-0239">DNA-directed DNA polymerase</keyword>
<dbReference type="EMBL" id="CP003772">
    <property type="protein sequence ID" value="AFQ04141.1"/>
    <property type="molecule type" value="Genomic_DNA"/>
</dbReference>
<dbReference type="KEGG" id="mgx:CM1_01895"/>
<evidence type="ECO:0000256" key="3">
    <source>
        <dbReference type="ARBA" id="ARBA00022695"/>
    </source>
</evidence>
<name>A0ABC7ZJJ9_MYCGT</name>
<sequence>MTIIYGQDIGLIHQKLSQIKSNSPYKTIWFKDLKQLYDLFSQPLFGSNNEKFIVNNCSFLEKTSLTRQENLCLEKLKTTDVVLTVYTDNSFSGIKTIKSITTVFCDKLDWKSMHKAIGEVCRELNLKLDLEIIDWLANALPLNMGVIYQEINKLSLLGKNEIKDNKLVETVICDYQPVQIYKLTKALTNSQIVKAFKYIDELASTKPNFATQFLEFFSGELLLALMVKSCNPKQLTNINLNVNQFRLIAIQSQYHNFTSKVLVNIINAIQKLDIKLKHNDGFAIPLLKNFALSFFTN</sequence>
<protein>
    <recommendedName>
        <fullName evidence="1">DNA-directed DNA polymerase</fullName>
        <ecNumber evidence="1">2.7.7.7</ecNumber>
    </recommendedName>
</protein>
<dbReference type="SUPFAM" id="SSF48019">
    <property type="entry name" value="post-AAA+ oligomerization domain-like"/>
    <property type="match status" value="1"/>
</dbReference>
<evidence type="ECO:0000256" key="4">
    <source>
        <dbReference type="ARBA" id="ARBA00022705"/>
    </source>
</evidence>
<evidence type="ECO:0000313" key="9">
    <source>
        <dbReference type="Proteomes" id="UP000005254"/>
    </source>
</evidence>
<keyword evidence="3" id="KW-0548">Nucleotidyltransferase</keyword>
<evidence type="ECO:0000256" key="5">
    <source>
        <dbReference type="ARBA" id="ARBA00022932"/>
    </source>
</evidence>
<comment type="catalytic activity">
    <reaction evidence="7">
        <text>DNA(n) + a 2'-deoxyribonucleoside 5'-triphosphate = DNA(n+1) + diphosphate</text>
        <dbReference type="Rhea" id="RHEA:22508"/>
        <dbReference type="Rhea" id="RHEA-COMP:17339"/>
        <dbReference type="Rhea" id="RHEA-COMP:17340"/>
        <dbReference type="ChEBI" id="CHEBI:33019"/>
        <dbReference type="ChEBI" id="CHEBI:61560"/>
        <dbReference type="ChEBI" id="CHEBI:173112"/>
        <dbReference type="EC" id="2.7.7.7"/>
    </reaction>
</comment>
<dbReference type="PANTHER" id="PTHR34388:SF1">
    <property type="entry name" value="DNA POLYMERASE III SUBUNIT DELTA"/>
    <property type="match status" value="1"/>
</dbReference>
<dbReference type="AlphaFoldDB" id="A0ABC7ZJJ9"/>
<keyword evidence="4" id="KW-0235">DNA replication</keyword>
<organism evidence="8 9">
    <name type="scientific">Mycoplasmoides genitalium M6320</name>
    <dbReference type="NCBI Taxonomy" id="662945"/>
    <lineage>
        <taxon>Bacteria</taxon>
        <taxon>Bacillati</taxon>
        <taxon>Mycoplasmatota</taxon>
        <taxon>Mycoplasmoidales</taxon>
        <taxon>Mycoplasmoidaceae</taxon>
        <taxon>Mycoplasmoides</taxon>
    </lineage>
</organism>
<evidence type="ECO:0000313" key="8">
    <source>
        <dbReference type="EMBL" id="AFQ04141.1"/>
    </source>
</evidence>
<accession>A0ABC7ZJJ9</accession>
<dbReference type="EC" id="2.7.7.7" evidence="1"/>